<organism evidence="1 2">
    <name type="scientific">Exocentrus adspersus</name>
    <dbReference type="NCBI Taxonomy" id="1586481"/>
    <lineage>
        <taxon>Eukaryota</taxon>
        <taxon>Metazoa</taxon>
        <taxon>Ecdysozoa</taxon>
        <taxon>Arthropoda</taxon>
        <taxon>Hexapoda</taxon>
        <taxon>Insecta</taxon>
        <taxon>Pterygota</taxon>
        <taxon>Neoptera</taxon>
        <taxon>Endopterygota</taxon>
        <taxon>Coleoptera</taxon>
        <taxon>Polyphaga</taxon>
        <taxon>Cucujiformia</taxon>
        <taxon>Chrysomeloidea</taxon>
        <taxon>Cerambycidae</taxon>
        <taxon>Lamiinae</taxon>
        <taxon>Acanthocinini</taxon>
        <taxon>Exocentrus</taxon>
    </lineage>
</organism>
<protein>
    <submittedName>
        <fullName evidence="1">Uncharacterized protein</fullName>
    </submittedName>
</protein>
<name>A0AAV8VCI5_9CUCU</name>
<accession>A0AAV8VCI5</accession>
<proteinExistence type="predicted"/>
<keyword evidence="2" id="KW-1185">Reference proteome</keyword>
<dbReference type="EMBL" id="JANEYG010000156">
    <property type="protein sequence ID" value="KAJ8911897.1"/>
    <property type="molecule type" value="Genomic_DNA"/>
</dbReference>
<dbReference type="AlphaFoldDB" id="A0AAV8VCI5"/>
<sequence>MNEDLYLLENTYLVRRRMQRKRRSCWVNSILSERQRLGEFHHLHTQFLKSREKFADYYRMNIETFQYILNSIEPSITKWSNFRESIPPDERLAVTLRYLATGVAGPNYKFIAVDVGAYGKESDGVVMDSSSDSDTPAEVANIANIAVSNMLPAKSKLQYEKVYRQFREWCAAKNVTKI</sequence>
<gene>
    <name evidence="1" type="ORF">NQ315_012311</name>
</gene>
<evidence type="ECO:0000313" key="2">
    <source>
        <dbReference type="Proteomes" id="UP001159042"/>
    </source>
</evidence>
<comment type="caution">
    <text evidence="1">The sequence shown here is derived from an EMBL/GenBank/DDBJ whole genome shotgun (WGS) entry which is preliminary data.</text>
</comment>
<evidence type="ECO:0000313" key="1">
    <source>
        <dbReference type="EMBL" id="KAJ8911897.1"/>
    </source>
</evidence>
<reference evidence="1 2" key="1">
    <citation type="journal article" date="2023" name="Insect Mol. Biol.">
        <title>Genome sequencing provides insights into the evolution of gene families encoding plant cell wall-degrading enzymes in longhorned beetles.</title>
        <authorList>
            <person name="Shin N.R."/>
            <person name="Okamura Y."/>
            <person name="Kirsch R."/>
            <person name="Pauchet Y."/>
        </authorList>
    </citation>
    <scope>NUCLEOTIDE SEQUENCE [LARGE SCALE GENOMIC DNA]</scope>
    <source>
        <strain evidence="1">EAD_L_NR</strain>
    </source>
</reference>
<dbReference type="Proteomes" id="UP001159042">
    <property type="component" value="Unassembled WGS sequence"/>
</dbReference>